<dbReference type="Pfam" id="PF13091">
    <property type="entry name" value="PLDc_2"/>
    <property type="match status" value="1"/>
</dbReference>
<organism evidence="9 10">
    <name type="scientific">Sporosarcina contaminans</name>
    <dbReference type="NCBI Taxonomy" id="633403"/>
    <lineage>
        <taxon>Bacteria</taxon>
        <taxon>Bacillati</taxon>
        <taxon>Bacillota</taxon>
        <taxon>Bacilli</taxon>
        <taxon>Bacillales</taxon>
        <taxon>Caryophanaceae</taxon>
        <taxon>Sporosarcina</taxon>
    </lineage>
</organism>
<dbReference type="PANTHER" id="PTHR43856">
    <property type="entry name" value="CARDIOLIPIN HYDROLASE"/>
    <property type="match status" value="1"/>
</dbReference>
<evidence type="ECO:0000313" key="10">
    <source>
        <dbReference type="Proteomes" id="UP001597231"/>
    </source>
</evidence>
<keyword evidence="4" id="KW-0378">Hydrolase</keyword>
<keyword evidence="7" id="KW-0812">Transmembrane</keyword>
<sequence>MRKFKERMHVKQLLVVSILLFLFLYIGVIVWHTNKPLPAGINYAGELHKTDSIEMLVDLTYAQNEEGDGMEHELTIFDEVYKMIDEAESFIVLDFFLMDHYSDEQVDFPEIAQTLTSKLIEKKQNSPKMRIVYITDPLNIGYGSYNSVWFDQLEEAGIEVVYTDLDKLRDSTPLYSGLYRTIFQWGTNEGKKGWIPNAMASEAPKMTLSAYLVLLNVKANHRKTIVTDQAAIVTSGNPHNASGFHGNVAMKVKGSVLNDILEAEEAVLHYTNGGTLPRIETTNGEQGEYEVQYVTEKKILDTLMADIEKTVEGDKIQMGMFFIAMPEVVKAITDAANRGVEVEMILDPNENSFGNEKSGLPNRPVVQQMMKDSNGKIEIRWYNTVIGQYHTKLVAIQTEDKTYITNGSANLTGRTLDNYNLEANLRIVADNDSKLVRQIRSYFDRLWNNEDALYTVDFEEYQNTFTFFQRGIYKLQELLKLTTY</sequence>
<evidence type="ECO:0000256" key="6">
    <source>
        <dbReference type="ARBA" id="ARBA00023098"/>
    </source>
</evidence>
<dbReference type="EC" id="3.1.4.4" evidence="3"/>
<dbReference type="InterPro" id="IPR051406">
    <property type="entry name" value="PLD_domain"/>
</dbReference>
<comment type="similarity">
    <text evidence="2">Belongs to the phospholipase D family.</text>
</comment>
<dbReference type="CDD" id="cd09129">
    <property type="entry name" value="PLDc_unchar2_1"/>
    <property type="match status" value="1"/>
</dbReference>
<evidence type="ECO:0000256" key="4">
    <source>
        <dbReference type="ARBA" id="ARBA00022801"/>
    </source>
</evidence>
<dbReference type="EMBL" id="JBHTLT010000036">
    <property type="protein sequence ID" value="MFD1204946.1"/>
    <property type="molecule type" value="Genomic_DNA"/>
</dbReference>
<dbReference type="Gene3D" id="3.30.870.10">
    <property type="entry name" value="Endonuclease Chain A"/>
    <property type="match status" value="2"/>
</dbReference>
<dbReference type="SUPFAM" id="SSF56024">
    <property type="entry name" value="Phospholipase D/nuclease"/>
    <property type="match status" value="2"/>
</dbReference>
<gene>
    <name evidence="9" type="ORF">ACFQ38_07505</name>
</gene>
<comment type="catalytic activity">
    <reaction evidence="1">
        <text>a 1,2-diacyl-sn-glycero-3-phosphocholine + H2O = a 1,2-diacyl-sn-glycero-3-phosphate + choline + H(+)</text>
        <dbReference type="Rhea" id="RHEA:14445"/>
        <dbReference type="ChEBI" id="CHEBI:15354"/>
        <dbReference type="ChEBI" id="CHEBI:15377"/>
        <dbReference type="ChEBI" id="CHEBI:15378"/>
        <dbReference type="ChEBI" id="CHEBI:57643"/>
        <dbReference type="ChEBI" id="CHEBI:58608"/>
        <dbReference type="EC" id="3.1.4.4"/>
    </reaction>
</comment>
<keyword evidence="7" id="KW-1133">Transmembrane helix</keyword>
<keyword evidence="6" id="KW-0443">Lipid metabolism</keyword>
<feature type="transmembrane region" description="Helical" evidence="7">
    <location>
        <begin position="12"/>
        <end position="31"/>
    </location>
</feature>
<keyword evidence="10" id="KW-1185">Reference proteome</keyword>
<dbReference type="PANTHER" id="PTHR43856:SF1">
    <property type="entry name" value="MITOCHONDRIAL CARDIOLIPIN HYDROLASE"/>
    <property type="match status" value="1"/>
</dbReference>
<keyword evidence="7" id="KW-0472">Membrane</keyword>
<keyword evidence="5" id="KW-0442">Lipid degradation</keyword>
<evidence type="ECO:0000256" key="3">
    <source>
        <dbReference type="ARBA" id="ARBA00012027"/>
    </source>
</evidence>
<evidence type="ECO:0000313" key="9">
    <source>
        <dbReference type="EMBL" id="MFD1204946.1"/>
    </source>
</evidence>
<dbReference type="CDD" id="cd09130">
    <property type="entry name" value="PLDc_unchar2_2"/>
    <property type="match status" value="1"/>
</dbReference>
<protein>
    <recommendedName>
        <fullName evidence="3">phospholipase D</fullName>
        <ecNumber evidence="3">3.1.4.4</ecNumber>
    </recommendedName>
</protein>
<dbReference type="InterPro" id="IPR025202">
    <property type="entry name" value="PLD-like_dom"/>
</dbReference>
<dbReference type="RefSeq" id="WP_381480257.1">
    <property type="nucleotide sequence ID" value="NZ_JBHTLT010000036.1"/>
</dbReference>
<name>A0ABW3TW11_9BACL</name>
<dbReference type="Proteomes" id="UP001597231">
    <property type="component" value="Unassembled WGS sequence"/>
</dbReference>
<reference evidence="10" key="1">
    <citation type="journal article" date="2019" name="Int. J. Syst. Evol. Microbiol.">
        <title>The Global Catalogue of Microorganisms (GCM) 10K type strain sequencing project: providing services to taxonomists for standard genome sequencing and annotation.</title>
        <authorList>
            <consortium name="The Broad Institute Genomics Platform"/>
            <consortium name="The Broad Institute Genome Sequencing Center for Infectious Disease"/>
            <person name="Wu L."/>
            <person name="Ma J."/>
        </authorList>
    </citation>
    <scope>NUCLEOTIDE SEQUENCE [LARGE SCALE GENOMIC DNA]</scope>
    <source>
        <strain evidence="10">CCUG 53915</strain>
    </source>
</reference>
<comment type="caution">
    <text evidence="9">The sequence shown here is derived from an EMBL/GenBank/DDBJ whole genome shotgun (WGS) entry which is preliminary data.</text>
</comment>
<evidence type="ECO:0000256" key="7">
    <source>
        <dbReference type="SAM" id="Phobius"/>
    </source>
</evidence>
<evidence type="ECO:0000256" key="2">
    <source>
        <dbReference type="ARBA" id="ARBA00008664"/>
    </source>
</evidence>
<proteinExistence type="inferred from homology"/>
<evidence type="ECO:0000259" key="8">
    <source>
        <dbReference type="Pfam" id="PF13091"/>
    </source>
</evidence>
<evidence type="ECO:0000256" key="5">
    <source>
        <dbReference type="ARBA" id="ARBA00022963"/>
    </source>
</evidence>
<feature type="domain" description="Phospholipase D-like" evidence="8">
    <location>
        <begin position="314"/>
        <end position="447"/>
    </location>
</feature>
<accession>A0ABW3TW11</accession>
<evidence type="ECO:0000256" key="1">
    <source>
        <dbReference type="ARBA" id="ARBA00000798"/>
    </source>
</evidence>